<reference evidence="4" key="2">
    <citation type="submission" date="2023-05" db="EMBL/GenBank/DDBJ databases">
        <authorList>
            <person name="Fouks B."/>
        </authorList>
    </citation>
    <scope>NUCLEOTIDE SEQUENCE</scope>
    <source>
        <strain evidence="4">Stay&amp;Tobe</strain>
        <tissue evidence="4">Testes</tissue>
    </source>
</reference>
<dbReference type="GO" id="GO:0005829">
    <property type="term" value="C:cytosol"/>
    <property type="evidence" value="ECO:0007669"/>
    <property type="project" value="TreeGrafter"/>
</dbReference>
<dbReference type="GO" id="GO:0016887">
    <property type="term" value="F:ATP hydrolysis activity"/>
    <property type="evidence" value="ECO:0007669"/>
    <property type="project" value="InterPro"/>
</dbReference>
<evidence type="ECO:0000259" key="3">
    <source>
        <dbReference type="SMART" id="SM00382"/>
    </source>
</evidence>
<dbReference type="Pfam" id="PF00004">
    <property type="entry name" value="AAA"/>
    <property type="match status" value="2"/>
</dbReference>
<dbReference type="GO" id="GO:0051228">
    <property type="term" value="P:mitotic spindle disassembly"/>
    <property type="evidence" value="ECO:0007669"/>
    <property type="project" value="TreeGrafter"/>
</dbReference>
<dbReference type="InterPro" id="IPR003960">
    <property type="entry name" value="ATPase_AAA_CS"/>
</dbReference>
<keyword evidence="1" id="KW-0547">Nucleotide-binding</keyword>
<dbReference type="EMBL" id="JASPKZ010001954">
    <property type="protein sequence ID" value="KAJ9596942.1"/>
    <property type="molecule type" value="Genomic_DNA"/>
</dbReference>
<feature type="domain" description="AAA+ ATPase" evidence="3">
    <location>
        <begin position="227"/>
        <end position="372"/>
    </location>
</feature>
<organism evidence="4 5">
    <name type="scientific">Diploptera punctata</name>
    <name type="common">Pacific beetle cockroach</name>
    <dbReference type="NCBI Taxonomy" id="6984"/>
    <lineage>
        <taxon>Eukaryota</taxon>
        <taxon>Metazoa</taxon>
        <taxon>Ecdysozoa</taxon>
        <taxon>Arthropoda</taxon>
        <taxon>Hexapoda</taxon>
        <taxon>Insecta</taxon>
        <taxon>Pterygota</taxon>
        <taxon>Neoptera</taxon>
        <taxon>Polyneoptera</taxon>
        <taxon>Dictyoptera</taxon>
        <taxon>Blattodea</taxon>
        <taxon>Blaberoidea</taxon>
        <taxon>Blaberidae</taxon>
        <taxon>Diplopterinae</taxon>
        <taxon>Diploptera</taxon>
    </lineage>
</organism>
<dbReference type="Gene3D" id="1.10.8.60">
    <property type="match status" value="2"/>
</dbReference>
<name>A0AAD8AEM5_DIPPU</name>
<dbReference type="GO" id="GO:0030970">
    <property type="term" value="P:retrograde protein transport, ER to cytosol"/>
    <property type="evidence" value="ECO:0007669"/>
    <property type="project" value="TreeGrafter"/>
</dbReference>
<dbReference type="GO" id="GO:0005634">
    <property type="term" value="C:nucleus"/>
    <property type="evidence" value="ECO:0007669"/>
    <property type="project" value="TreeGrafter"/>
</dbReference>
<accession>A0AAD8AEM5</accession>
<evidence type="ECO:0000256" key="2">
    <source>
        <dbReference type="ARBA" id="ARBA00022840"/>
    </source>
</evidence>
<dbReference type="GO" id="GO:0034098">
    <property type="term" value="C:VCP-NPL4-UFD1 AAA ATPase complex"/>
    <property type="evidence" value="ECO:0007669"/>
    <property type="project" value="TreeGrafter"/>
</dbReference>
<dbReference type="SMART" id="SM00382">
    <property type="entry name" value="AAA"/>
    <property type="match status" value="2"/>
</dbReference>
<dbReference type="FunFam" id="1.10.8.60:FF:000038">
    <property type="entry name" value="spermatogenesis-associated protein 5-like protein 1"/>
    <property type="match status" value="1"/>
</dbReference>
<comment type="caution">
    <text evidence="4">The sequence shown here is derived from an EMBL/GenBank/DDBJ whole genome shotgun (WGS) entry which is preliminary data.</text>
</comment>
<dbReference type="GO" id="GO:0097352">
    <property type="term" value="P:autophagosome maturation"/>
    <property type="evidence" value="ECO:0007669"/>
    <property type="project" value="TreeGrafter"/>
</dbReference>
<dbReference type="PROSITE" id="PS00674">
    <property type="entry name" value="AAA"/>
    <property type="match status" value="1"/>
</dbReference>
<dbReference type="InterPro" id="IPR003959">
    <property type="entry name" value="ATPase_AAA_core"/>
</dbReference>
<feature type="domain" description="AAA+ ATPase" evidence="3">
    <location>
        <begin position="500"/>
        <end position="652"/>
    </location>
</feature>
<dbReference type="PANTHER" id="PTHR23077">
    <property type="entry name" value="AAA-FAMILY ATPASE"/>
    <property type="match status" value="1"/>
</dbReference>
<dbReference type="AlphaFoldDB" id="A0AAD8AEM5"/>
<protein>
    <recommendedName>
        <fullName evidence="3">AAA+ ATPase domain-containing protein</fullName>
    </recommendedName>
</protein>
<evidence type="ECO:0000256" key="1">
    <source>
        <dbReference type="ARBA" id="ARBA00022741"/>
    </source>
</evidence>
<dbReference type="FunFam" id="3.40.50.300:FF:001921">
    <property type="entry name" value="AAA ATPase domain-containing protein"/>
    <property type="match status" value="1"/>
</dbReference>
<gene>
    <name evidence="4" type="ORF">L9F63_012067</name>
</gene>
<dbReference type="GO" id="GO:0031593">
    <property type="term" value="F:polyubiquitin modification-dependent protein binding"/>
    <property type="evidence" value="ECO:0007669"/>
    <property type="project" value="TreeGrafter"/>
</dbReference>
<dbReference type="PANTHER" id="PTHR23077:SF194">
    <property type="entry name" value="ATPASE FAMILY GENE 2 PROTEIN HOMOLOG B"/>
    <property type="match status" value="1"/>
</dbReference>
<dbReference type="SUPFAM" id="SSF52540">
    <property type="entry name" value="P-loop containing nucleoside triphosphate hydrolases"/>
    <property type="match status" value="2"/>
</dbReference>
<dbReference type="InterPro" id="IPR050168">
    <property type="entry name" value="AAA_ATPase_domain"/>
</dbReference>
<proteinExistence type="predicted"/>
<reference evidence="4" key="1">
    <citation type="journal article" date="2023" name="IScience">
        <title>Live-bearing cockroach genome reveals convergent evolutionary mechanisms linked to viviparity in insects and beyond.</title>
        <authorList>
            <person name="Fouks B."/>
            <person name="Harrison M.C."/>
            <person name="Mikhailova A.A."/>
            <person name="Marchal E."/>
            <person name="English S."/>
            <person name="Carruthers M."/>
            <person name="Jennings E.C."/>
            <person name="Chiamaka E.L."/>
            <person name="Frigard R.A."/>
            <person name="Pippel M."/>
            <person name="Attardo G.M."/>
            <person name="Benoit J.B."/>
            <person name="Bornberg-Bauer E."/>
            <person name="Tobe S.S."/>
        </authorList>
    </citation>
    <scope>NUCLEOTIDE SEQUENCE</scope>
    <source>
        <strain evidence="4">Stay&amp;Tobe</strain>
    </source>
</reference>
<dbReference type="InterPro" id="IPR027417">
    <property type="entry name" value="P-loop_NTPase"/>
</dbReference>
<keyword evidence="2" id="KW-0067">ATP-binding</keyword>
<keyword evidence="5" id="KW-1185">Reference proteome</keyword>
<dbReference type="InterPro" id="IPR003593">
    <property type="entry name" value="AAA+_ATPase"/>
</dbReference>
<dbReference type="Gene3D" id="3.40.50.300">
    <property type="entry name" value="P-loop containing nucleotide triphosphate hydrolases"/>
    <property type="match status" value="2"/>
</dbReference>
<dbReference type="InterPro" id="IPR041569">
    <property type="entry name" value="AAA_lid_3"/>
</dbReference>
<dbReference type="Pfam" id="PF17862">
    <property type="entry name" value="AAA_lid_3"/>
    <property type="match status" value="1"/>
</dbReference>
<dbReference type="GO" id="GO:0005524">
    <property type="term" value="F:ATP binding"/>
    <property type="evidence" value="ECO:0007669"/>
    <property type="project" value="UniProtKB-KW"/>
</dbReference>
<evidence type="ECO:0000313" key="5">
    <source>
        <dbReference type="Proteomes" id="UP001233999"/>
    </source>
</evidence>
<dbReference type="Proteomes" id="UP001233999">
    <property type="component" value="Unassembled WGS sequence"/>
</dbReference>
<sequence>MNIKEQLLILSHKIGVCSIQKCFLPCNTSHLLNRRKLGTYALLKISPSSYCVNESVVLICKKSSYGFPTEPINRTFRYLSLEDMEIIPSCVNIKTVYLSIIYDPTSNRNKWEDIYVKDIVKCILKLYVIVKDSIVFLKHLTSLQRFGMHCFVIHNIEHGKRGKAVGRIVSSTDICIVNKLSLGWFQQFQNSPCQVSLGGLDNYYESLQNVINEQFCHEAPSRLHIRPSKQVLLVGPPGCGKTSLVRQLASDCGAVLVSVLGSEIFRPRPGDTESWLRQVFEEATALAKEGASIRGVCVLLLDEVDSICPKEAGGAKSPHQARVSSQLLRLLEEANSVNGLVVIATTNKPAALNPAVRRPGRLEKEVHIGVPTEAERQQIIEVLLSPLGNNKTSLSAEVARLTPGYVGADLSLLCQHVALYKYTNKRMNLKLNPELNLEDFKAAVAVVRPSSLRGGLGVVTGHETDLSDIGGMDGIKHSLRIAIEWPLLYPEAFMRFSLPHTKGILLYGPPGCAKTSLVCGLATALNVTFLSISAADLYSPYVGDAEKNIGELFDRARIGAPTILFIDEIDALVGSRGYQKERGVHEYVLSALLTEMDGIGVKLDSFSSNATKNTQMGTGVIVVAATNRPDLLDDALLRPGRFDKLIYVPPPDCAARLDILRILTAKMPISDCVDLNAIANSTDLFSGADLENLCREAALHALNKDGISANIIKQKHFSEVLDHLRGSLSESRVSWYSTFKK</sequence>
<evidence type="ECO:0000313" key="4">
    <source>
        <dbReference type="EMBL" id="KAJ9596942.1"/>
    </source>
</evidence>